<dbReference type="AlphaFoldDB" id="A0A395IEP9"/>
<protein>
    <submittedName>
        <fullName evidence="1">Uncharacterized protein</fullName>
    </submittedName>
</protein>
<evidence type="ECO:0000313" key="2">
    <source>
        <dbReference type="Proteomes" id="UP000249056"/>
    </source>
</evidence>
<organism evidence="1 2">
    <name type="scientific">Monilinia fructigena</name>
    <dbReference type="NCBI Taxonomy" id="38457"/>
    <lineage>
        <taxon>Eukaryota</taxon>
        <taxon>Fungi</taxon>
        <taxon>Dikarya</taxon>
        <taxon>Ascomycota</taxon>
        <taxon>Pezizomycotina</taxon>
        <taxon>Leotiomycetes</taxon>
        <taxon>Helotiales</taxon>
        <taxon>Sclerotiniaceae</taxon>
        <taxon>Monilinia</taxon>
    </lineage>
</organism>
<sequence>MGLEQLLSRHDGSYPRSMAQAPVVYDLKMSRENGHSLILEHNLFLCFTFLATDPRDKIYALFGLTTDIEELGINVNYNASVKKVYTDTTIKILNQGTSLSLLNAAGSGRYRNGKPIPNDNNLPSWVPNFSQLHDLDIIAVPAKLANYKTPEATKLTNPQIKFHLAPHNPNSPSLKIRGRFISHISTIYPPKPRCSAHPPHNYAEIQAQAKKELAWLHATMTSASKLDPYPSGVPWRQAYARTLIINKLAPVVPGSETQPTTPCWESLDAFLGAKRWLVRADVEEVRRREVGGEVVRFDGGRRGWRREEVCGGGGGVSETLVLRREVGFWGMRMRGLGWVIGFVSFMGVDAVCCAAGGGGEGRGDEGESLGSRYLLVGECYVDEWMDGEALGMGVEREFTLV</sequence>
<dbReference type="Proteomes" id="UP000249056">
    <property type="component" value="Unassembled WGS sequence"/>
</dbReference>
<keyword evidence="2" id="KW-1185">Reference proteome</keyword>
<evidence type="ECO:0000313" key="1">
    <source>
        <dbReference type="EMBL" id="RAL58842.1"/>
    </source>
</evidence>
<accession>A0A395IEP9</accession>
<dbReference type="OrthoDB" id="2157530at2759"/>
<comment type="caution">
    <text evidence="1">The sequence shown here is derived from an EMBL/GenBank/DDBJ whole genome shotgun (WGS) entry which is preliminary data.</text>
</comment>
<dbReference type="EMBL" id="QKRW01000067">
    <property type="protein sequence ID" value="RAL58842.1"/>
    <property type="molecule type" value="Genomic_DNA"/>
</dbReference>
<dbReference type="InterPro" id="IPR052895">
    <property type="entry name" value="HetReg/Transcr_Mod"/>
</dbReference>
<name>A0A395IEP9_9HELO</name>
<dbReference type="PANTHER" id="PTHR24148">
    <property type="entry name" value="ANKYRIN REPEAT DOMAIN-CONTAINING PROTEIN 39 HOMOLOG-RELATED"/>
    <property type="match status" value="1"/>
</dbReference>
<dbReference type="PANTHER" id="PTHR24148:SF64">
    <property type="entry name" value="HETEROKARYON INCOMPATIBILITY DOMAIN-CONTAINING PROTEIN"/>
    <property type="match status" value="1"/>
</dbReference>
<proteinExistence type="predicted"/>
<reference evidence="1 2" key="1">
    <citation type="submission" date="2018-06" db="EMBL/GenBank/DDBJ databases">
        <title>Genome Sequence of the Brown Rot Fungal Pathogen Monilinia fructigena.</title>
        <authorList>
            <person name="Landi L."/>
            <person name="De Miccolis Angelini R.M."/>
            <person name="Pollastro S."/>
            <person name="Abate D."/>
            <person name="Faretra F."/>
            <person name="Romanazzi G."/>
        </authorList>
    </citation>
    <scope>NUCLEOTIDE SEQUENCE [LARGE SCALE GENOMIC DNA]</scope>
    <source>
        <strain evidence="1 2">Mfrg269</strain>
    </source>
</reference>
<gene>
    <name evidence="1" type="ORF">DID88_009152</name>
</gene>